<dbReference type="InterPro" id="IPR036866">
    <property type="entry name" value="RibonucZ/Hydroxyglut_hydro"/>
</dbReference>
<dbReference type="SUPFAM" id="SSF56281">
    <property type="entry name" value="Metallo-hydrolase/oxidoreductase"/>
    <property type="match status" value="1"/>
</dbReference>
<accession>A0A9X1LC13</accession>
<keyword evidence="2" id="KW-1185">Reference proteome</keyword>
<comment type="caution">
    <text evidence="1">The sequence shown here is derived from an EMBL/GenBank/DDBJ whole genome shotgun (WGS) entry which is preliminary data.</text>
</comment>
<organism evidence="1 2">
    <name type="scientific">Roseicella aerolata</name>
    <dbReference type="NCBI Taxonomy" id="2883479"/>
    <lineage>
        <taxon>Bacteria</taxon>
        <taxon>Pseudomonadati</taxon>
        <taxon>Pseudomonadota</taxon>
        <taxon>Alphaproteobacteria</taxon>
        <taxon>Acetobacterales</taxon>
        <taxon>Roseomonadaceae</taxon>
        <taxon>Roseicella</taxon>
    </lineage>
</organism>
<name>A0A9X1LC13_9PROT</name>
<dbReference type="AlphaFoldDB" id="A0A9X1LC13"/>
<reference evidence="1" key="1">
    <citation type="submission" date="2021-10" db="EMBL/GenBank/DDBJ databases">
        <title>Roseicella aerolatum sp. nov., isolated from aerosols of e-waste dismantling site.</title>
        <authorList>
            <person name="Qin T."/>
        </authorList>
    </citation>
    <scope>NUCLEOTIDE SEQUENCE</scope>
    <source>
        <strain evidence="1">GB24</strain>
    </source>
</reference>
<sequence length="386" mass="42671">MATKVNLFPVENGDMTLVKFESGANLLIDVRVTGAADDPDEPAPDVIRLLKERLPRDAEGRPYVTAFLLTHPHADHCLGLEKHFHLGPPGDYPKGSDKILIHETWSSPMVFRRASKHFSICADAAAFCREARRRVRFWRDNGYAGDGNRVLILGEDEGGKTDDLGAILIKVDEVFSRINGAYDSTFTIRLLAPHPKSDDENLEDMRAHNRSSTILNISMSGDGVADRARFLTGGDAEVLVWEALWQRHAHRADWLAYDLLQAPHHCSWHSLSWDSWSQMGEDAKVSADARNGLGQARAGAVIVASSRPVKDDANDPPCIRAKREYQAILRPVGGTFRCVGEEPSERSPDVMEFEVTRDGLRPLRRRMSASVITGGGAIGREPLGHG</sequence>
<evidence type="ECO:0000313" key="2">
    <source>
        <dbReference type="Proteomes" id="UP001139311"/>
    </source>
</evidence>
<dbReference type="Gene3D" id="3.60.15.10">
    <property type="entry name" value="Ribonuclease Z/Hydroxyacylglutathione hydrolase-like"/>
    <property type="match status" value="1"/>
</dbReference>
<dbReference type="EMBL" id="JAJAQI010000022">
    <property type="protein sequence ID" value="MCB4823132.1"/>
    <property type="molecule type" value="Genomic_DNA"/>
</dbReference>
<dbReference type="Proteomes" id="UP001139311">
    <property type="component" value="Unassembled WGS sequence"/>
</dbReference>
<protein>
    <submittedName>
        <fullName evidence="1">Metallohydrolase</fullName>
    </submittedName>
</protein>
<dbReference type="RefSeq" id="WP_226609453.1">
    <property type="nucleotide sequence ID" value="NZ_JAJAQI010000022.1"/>
</dbReference>
<evidence type="ECO:0000313" key="1">
    <source>
        <dbReference type="EMBL" id="MCB4823132.1"/>
    </source>
</evidence>
<proteinExistence type="predicted"/>
<gene>
    <name evidence="1" type="ORF">LHA35_15470</name>
</gene>